<dbReference type="GO" id="GO:0005525">
    <property type="term" value="F:GTP binding"/>
    <property type="evidence" value="ECO:0007669"/>
    <property type="project" value="InterPro"/>
</dbReference>
<dbReference type="Gene3D" id="3.40.50.300">
    <property type="entry name" value="P-loop containing nucleotide triphosphate hydrolases"/>
    <property type="match status" value="1"/>
</dbReference>
<dbReference type="OrthoDB" id="416553at2759"/>
<proteinExistence type="predicted"/>
<dbReference type="PROSITE" id="PS51719">
    <property type="entry name" value="G_SEPTIN"/>
    <property type="match status" value="1"/>
</dbReference>
<dbReference type="SUPFAM" id="SSF52540">
    <property type="entry name" value="P-loop containing nucleoside triphosphate hydrolases"/>
    <property type="match status" value="1"/>
</dbReference>
<dbReference type="InterPro" id="IPR027417">
    <property type="entry name" value="P-loop_NTPase"/>
</dbReference>
<keyword evidence="3" id="KW-1185">Reference proteome</keyword>
<reference evidence="2 3" key="1">
    <citation type="submission" date="2016-04" db="EMBL/GenBank/DDBJ databases">
        <title>The genome of Intoshia linei affirms orthonectids as highly simplified spiralians.</title>
        <authorList>
            <person name="Mikhailov K.V."/>
            <person name="Slusarev G.S."/>
            <person name="Nikitin M.A."/>
            <person name="Logacheva M.D."/>
            <person name="Penin A."/>
            <person name="Aleoshin V."/>
            <person name="Panchin Y.V."/>
        </authorList>
    </citation>
    <scope>NUCLEOTIDE SEQUENCE [LARGE SCALE GENOMIC DNA]</scope>
    <source>
        <strain evidence="2">Intl2013</strain>
        <tissue evidence="2">Whole animal</tissue>
    </source>
</reference>
<feature type="non-terminal residue" evidence="2">
    <location>
        <position position="70"/>
    </location>
</feature>
<evidence type="ECO:0000259" key="1">
    <source>
        <dbReference type="PROSITE" id="PS51719"/>
    </source>
</evidence>
<comment type="caution">
    <text evidence="2">The sequence shown here is derived from an EMBL/GenBank/DDBJ whole genome shotgun (WGS) entry which is preliminary data.</text>
</comment>
<dbReference type="EMBL" id="LWCA01000117">
    <property type="protein sequence ID" value="OAF70722.1"/>
    <property type="molecule type" value="Genomic_DNA"/>
</dbReference>
<name>A0A177BAQ2_9BILA</name>
<dbReference type="AlphaFoldDB" id="A0A177BAQ2"/>
<gene>
    <name evidence="2" type="ORF">A3Q56_01511</name>
</gene>
<evidence type="ECO:0000313" key="2">
    <source>
        <dbReference type="EMBL" id="OAF70722.1"/>
    </source>
</evidence>
<protein>
    <recommendedName>
        <fullName evidence="1">Septin-type G domain-containing protein</fullName>
    </recommendedName>
</protein>
<evidence type="ECO:0000313" key="3">
    <source>
        <dbReference type="Proteomes" id="UP000078046"/>
    </source>
</evidence>
<organism evidence="2 3">
    <name type="scientific">Intoshia linei</name>
    <dbReference type="NCBI Taxonomy" id="1819745"/>
    <lineage>
        <taxon>Eukaryota</taxon>
        <taxon>Metazoa</taxon>
        <taxon>Spiralia</taxon>
        <taxon>Lophotrochozoa</taxon>
        <taxon>Mesozoa</taxon>
        <taxon>Orthonectida</taxon>
        <taxon>Rhopaluridae</taxon>
        <taxon>Intoshia</taxon>
    </lineage>
</organism>
<dbReference type="InterPro" id="IPR030379">
    <property type="entry name" value="G_SEPTIN_dom"/>
</dbReference>
<accession>A0A177BAQ2</accession>
<dbReference type="Proteomes" id="UP000078046">
    <property type="component" value="Unassembled WGS sequence"/>
</dbReference>
<feature type="domain" description="Septin-type G" evidence="1">
    <location>
        <begin position="32"/>
        <end position="70"/>
    </location>
</feature>
<sequence>MYKKGESGTEKTVYCEGFNDLTSLIKRKTSKRGFKYSILLIGEPGLGKKTLINAIYSKDVYPQKNKLSLA</sequence>